<sequence>MTASTKGAQVTLTVTFDAPVEKVFQAWVDEDDFAQWYGPETFHTPRESVALDPRPGGSWKATIVSDDDESVQVPFGGEYKAVDRPTHLAFTQSDEADAPVCTVDLVDLGDGRTELTFVQPGLSTEDEVAELTQGWTSFFNRLTAFLAK</sequence>
<dbReference type="SUPFAM" id="SSF55961">
    <property type="entry name" value="Bet v1-like"/>
    <property type="match status" value="1"/>
</dbReference>
<organism evidence="3 4">
    <name type="scientific">Actinokineospora soli</name>
    <dbReference type="NCBI Taxonomy" id="1048753"/>
    <lineage>
        <taxon>Bacteria</taxon>
        <taxon>Bacillati</taxon>
        <taxon>Actinomycetota</taxon>
        <taxon>Actinomycetes</taxon>
        <taxon>Pseudonocardiales</taxon>
        <taxon>Pseudonocardiaceae</taxon>
        <taxon>Actinokineospora</taxon>
    </lineage>
</organism>
<dbReference type="Gene3D" id="3.30.530.20">
    <property type="match status" value="1"/>
</dbReference>
<dbReference type="Proteomes" id="UP001596512">
    <property type="component" value="Unassembled WGS sequence"/>
</dbReference>
<evidence type="ECO:0000256" key="1">
    <source>
        <dbReference type="ARBA" id="ARBA00006817"/>
    </source>
</evidence>
<keyword evidence="4" id="KW-1185">Reference proteome</keyword>
<proteinExistence type="inferred from homology"/>
<dbReference type="CDD" id="cd07814">
    <property type="entry name" value="SRPBCC_CalC_Aha1-like"/>
    <property type="match status" value="1"/>
</dbReference>
<dbReference type="Pfam" id="PF08327">
    <property type="entry name" value="AHSA1"/>
    <property type="match status" value="1"/>
</dbReference>
<reference evidence="4" key="1">
    <citation type="journal article" date="2019" name="Int. J. Syst. Evol. Microbiol.">
        <title>The Global Catalogue of Microorganisms (GCM) 10K type strain sequencing project: providing services to taxonomists for standard genome sequencing and annotation.</title>
        <authorList>
            <consortium name="The Broad Institute Genomics Platform"/>
            <consortium name="The Broad Institute Genome Sequencing Center for Infectious Disease"/>
            <person name="Wu L."/>
            <person name="Ma J."/>
        </authorList>
    </citation>
    <scope>NUCLEOTIDE SEQUENCE [LARGE SCALE GENOMIC DNA]</scope>
    <source>
        <strain evidence="4">JCM 17695</strain>
    </source>
</reference>
<feature type="domain" description="Activator of Hsp90 ATPase homologue 1/2-like C-terminal" evidence="2">
    <location>
        <begin position="17"/>
        <end position="146"/>
    </location>
</feature>
<evidence type="ECO:0000259" key="2">
    <source>
        <dbReference type="Pfam" id="PF08327"/>
    </source>
</evidence>
<evidence type="ECO:0000313" key="4">
    <source>
        <dbReference type="Proteomes" id="UP001596512"/>
    </source>
</evidence>
<protein>
    <submittedName>
        <fullName evidence="3">SRPBCC domain-containing protein</fullName>
    </submittedName>
</protein>
<comment type="caution">
    <text evidence="3">The sequence shown here is derived from an EMBL/GenBank/DDBJ whole genome shotgun (WGS) entry which is preliminary data.</text>
</comment>
<name>A0ABW2TIL9_9PSEU</name>
<dbReference type="InterPro" id="IPR023393">
    <property type="entry name" value="START-like_dom_sf"/>
</dbReference>
<gene>
    <name evidence="3" type="ORF">ACFQV2_07720</name>
</gene>
<comment type="similarity">
    <text evidence="1">Belongs to the AHA1 family.</text>
</comment>
<evidence type="ECO:0000313" key="3">
    <source>
        <dbReference type="EMBL" id="MFC7613509.1"/>
    </source>
</evidence>
<dbReference type="EMBL" id="JBHTEY010000004">
    <property type="protein sequence ID" value="MFC7613509.1"/>
    <property type="molecule type" value="Genomic_DNA"/>
</dbReference>
<dbReference type="InterPro" id="IPR013538">
    <property type="entry name" value="ASHA1/2-like_C"/>
</dbReference>
<accession>A0ABW2TIL9</accession>